<accession>A0A0R2DCB2</accession>
<dbReference type="Proteomes" id="UP000051589">
    <property type="component" value="Unassembled WGS sequence"/>
</dbReference>
<comment type="caution">
    <text evidence="12">The sequence shown here is derived from an EMBL/GenBank/DDBJ whole genome shotgun (WGS) entry which is preliminary data.</text>
</comment>
<dbReference type="Pfam" id="PF17961">
    <property type="entry name" value="Big_8"/>
    <property type="match status" value="1"/>
</dbReference>
<evidence type="ECO:0000256" key="2">
    <source>
        <dbReference type="ARBA" id="ARBA00007257"/>
    </source>
</evidence>
<protein>
    <submittedName>
        <fullName evidence="12">Outer membrane protein</fullName>
    </submittedName>
</protein>
<dbReference type="InterPro" id="IPR011252">
    <property type="entry name" value="Fibrogen-bd_dom1"/>
</dbReference>
<comment type="similarity">
    <text evidence="2">Belongs to the serine-aspartate repeat-containing protein (SDr) family.</text>
</comment>
<keyword evidence="13" id="KW-1185">Reference proteome</keyword>
<evidence type="ECO:0000256" key="5">
    <source>
        <dbReference type="ARBA" id="ARBA00022729"/>
    </source>
</evidence>
<dbReference type="InterPro" id="IPR013783">
    <property type="entry name" value="Ig-like_fold"/>
</dbReference>
<dbReference type="PATRIC" id="fig|1423803.3.peg.639"/>
<evidence type="ECO:0000259" key="10">
    <source>
        <dbReference type="Pfam" id="PF17802"/>
    </source>
</evidence>
<feature type="signal peptide" evidence="9">
    <location>
        <begin position="1"/>
        <end position="23"/>
    </location>
</feature>
<dbReference type="PANTHER" id="PTHR36108">
    <property type="entry name" value="COLOSSIN-B-RELATED"/>
    <property type="match status" value="1"/>
</dbReference>
<keyword evidence="8" id="KW-1133">Transmembrane helix</keyword>
<keyword evidence="8" id="KW-0812">Transmembrane</keyword>
<dbReference type="InterPro" id="IPR041033">
    <property type="entry name" value="SpaA_PFL_dom_1"/>
</dbReference>
<feature type="compositionally biased region" description="Low complexity" evidence="7">
    <location>
        <begin position="278"/>
        <end position="294"/>
    </location>
</feature>
<dbReference type="Gene3D" id="2.60.40.10">
    <property type="entry name" value="Immunoglobulins"/>
    <property type="match status" value="2"/>
</dbReference>
<feature type="transmembrane region" description="Helical" evidence="8">
    <location>
        <begin position="711"/>
        <end position="731"/>
    </location>
</feature>
<feature type="chain" id="PRO_5006416047" evidence="9">
    <location>
        <begin position="24"/>
        <end position="736"/>
    </location>
</feature>
<feature type="domain" description="SpaA-like prealbumin fold" evidence="10">
    <location>
        <begin position="427"/>
        <end position="510"/>
    </location>
</feature>
<dbReference type="EMBL" id="AYZH01000016">
    <property type="protein sequence ID" value="KRN01688.1"/>
    <property type="molecule type" value="Genomic_DNA"/>
</dbReference>
<keyword evidence="3" id="KW-0134">Cell wall</keyword>
<dbReference type="Pfam" id="PF17802">
    <property type="entry name" value="SpaA"/>
    <property type="match status" value="2"/>
</dbReference>
<dbReference type="GO" id="GO:0007155">
    <property type="term" value="P:cell adhesion"/>
    <property type="evidence" value="ECO:0007669"/>
    <property type="project" value="InterPro"/>
</dbReference>
<evidence type="ECO:0000313" key="12">
    <source>
        <dbReference type="EMBL" id="KRN01688.1"/>
    </source>
</evidence>
<evidence type="ECO:0000256" key="4">
    <source>
        <dbReference type="ARBA" id="ARBA00022525"/>
    </source>
</evidence>
<evidence type="ECO:0000256" key="8">
    <source>
        <dbReference type="SAM" id="Phobius"/>
    </source>
</evidence>
<dbReference type="PANTHER" id="PTHR36108:SF13">
    <property type="entry name" value="COLOSSIN-B-RELATED"/>
    <property type="match status" value="1"/>
</dbReference>
<feature type="domain" description="SpaA-like prealbumin fold" evidence="10">
    <location>
        <begin position="335"/>
        <end position="407"/>
    </location>
</feature>
<evidence type="ECO:0000256" key="9">
    <source>
        <dbReference type="SAM" id="SignalP"/>
    </source>
</evidence>
<keyword evidence="6" id="KW-0572">Peptidoglycan-anchor</keyword>
<dbReference type="InterPro" id="IPR041171">
    <property type="entry name" value="SDR_Ig"/>
</dbReference>
<feature type="region of interest" description="Disordered" evidence="7">
    <location>
        <begin position="278"/>
        <end position="304"/>
    </location>
</feature>
<dbReference type="InterPro" id="IPR008966">
    <property type="entry name" value="Adhesion_dom_sf"/>
</dbReference>
<evidence type="ECO:0000313" key="13">
    <source>
        <dbReference type="Proteomes" id="UP000051589"/>
    </source>
</evidence>
<comment type="subcellular location">
    <subcellularLocation>
        <location evidence="1">Secreted</location>
        <location evidence="1">Cell wall</location>
        <topology evidence="1">Peptidoglycan-anchor</topology>
    </subcellularLocation>
</comment>
<feature type="compositionally biased region" description="Polar residues" evidence="7">
    <location>
        <begin position="661"/>
        <end position="687"/>
    </location>
</feature>
<dbReference type="Gene3D" id="2.60.40.1280">
    <property type="match status" value="1"/>
</dbReference>
<keyword evidence="5 9" id="KW-0732">Signal</keyword>
<keyword evidence="8" id="KW-0472">Membrane</keyword>
<dbReference type="AlphaFoldDB" id="A0A0R2DCB2"/>
<dbReference type="SUPFAM" id="SSF49478">
    <property type="entry name" value="Cna protein B-type domain"/>
    <property type="match status" value="1"/>
</dbReference>
<organism evidence="12 13">
    <name type="scientific">Levilactobacillus senmaizukei DSM 21775 = NBRC 103853</name>
    <dbReference type="NCBI Taxonomy" id="1423803"/>
    <lineage>
        <taxon>Bacteria</taxon>
        <taxon>Bacillati</taxon>
        <taxon>Bacillota</taxon>
        <taxon>Bacilli</taxon>
        <taxon>Lactobacillales</taxon>
        <taxon>Lactobacillaceae</taxon>
        <taxon>Levilactobacillus</taxon>
    </lineage>
</organism>
<dbReference type="STRING" id="1423803.FD13_GL000642"/>
<name>A0A0R2DCB2_9LACO</name>
<evidence type="ECO:0000256" key="1">
    <source>
        <dbReference type="ARBA" id="ARBA00004168"/>
    </source>
</evidence>
<keyword evidence="4" id="KW-0964">Secreted</keyword>
<evidence type="ECO:0000256" key="6">
    <source>
        <dbReference type="ARBA" id="ARBA00023088"/>
    </source>
</evidence>
<reference evidence="12 13" key="1">
    <citation type="journal article" date="2015" name="Genome Announc.">
        <title>Expanding the biotechnology potential of lactobacilli through comparative genomics of 213 strains and associated genera.</title>
        <authorList>
            <person name="Sun Z."/>
            <person name="Harris H.M."/>
            <person name="McCann A."/>
            <person name="Guo C."/>
            <person name="Argimon S."/>
            <person name="Zhang W."/>
            <person name="Yang X."/>
            <person name="Jeffery I.B."/>
            <person name="Cooney J.C."/>
            <person name="Kagawa T.F."/>
            <person name="Liu W."/>
            <person name="Song Y."/>
            <person name="Salvetti E."/>
            <person name="Wrobel A."/>
            <person name="Rasinkangas P."/>
            <person name="Parkhill J."/>
            <person name="Rea M.C."/>
            <person name="O'Sullivan O."/>
            <person name="Ritari J."/>
            <person name="Douillard F.P."/>
            <person name="Paul Ross R."/>
            <person name="Yang R."/>
            <person name="Briner A.E."/>
            <person name="Felis G.E."/>
            <person name="de Vos W.M."/>
            <person name="Barrangou R."/>
            <person name="Klaenhammer T.R."/>
            <person name="Caufield P.W."/>
            <person name="Cui Y."/>
            <person name="Zhang H."/>
            <person name="O'Toole P.W."/>
        </authorList>
    </citation>
    <scope>NUCLEOTIDE SEQUENCE [LARGE SCALE GENOMIC DNA]</scope>
    <source>
        <strain evidence="12 13">DSM 21775</strain>
    </source>
</reference>
<gene>
    <name evidence="12" type="ORF">FD13_GL000642</name>
</gene>
<feature type="region of interest" description="Disordered" evidence="7">
    <location>
        <begin position="519"/>
        <end position="692"/>
    </location>
</feature>
<feature type="compositionally biased region" description="Low complexity" evidence="7">
    <location>
        <begin position="631"/>
        <end position="642"/>
    </location>
</feature>
<evidence type="ECO:0000256" key="7">
    <source>
        <dbReference type="SAM" id="MobiDB-lite"/>
    </source>
</evidence>
<evidence type="ECO:0000256" key="3">
    <source>
        <dbReference type="ARBA" id="ARBA00022512"/>
    </source>
</evidence>
<sequence length="736" mass="75686">MGLVIGLLCLVTVLVAGSITAHATDITAQTTGLDGPSSIAEETGNNVYTPVTDTTQLDSGQNFQLYYTWGVKDGVQVRDGDTATITMPTNASASPAKFDVMAKDANNTVVGEVLIKVGTNVGVITFNNKMSKTNVGRTGTLQFNAVGTNKKASSGGATYVINKNGWVNEHDYTGVLPNKITWDIVFNPNNKDMGKVTLTDTIGPLQTFINDSSISAKYDDGTVLKPTVAANGSTVTFTFDNITKNTTLVYYTSVDTAAITGSTSGVFSNKVDLVSAAGDTGSSSTGEDPGSSTPDGPIKSGSTKNFHWGGKAVLDGDYVGGFNLTKSALGDAAMTLPGAEYKVQKQADGGSWSDIQTGLTTDATGVLSDPLLPVGDYRLIETKAPDGYLLPDYSSDKDKPIEFTIAASDAAAGNTIHELTQVDNPNSVTLTKKDASTGDVLAGATYQLKDSTGKVVADNLVTDVHGQVTVSKLAPGDYNFYEVTPPDGYEKNTEPVPVTVSAAGTAAVGVEQVDKPITVASSSSAETSSTPSSSVTSSTSTSAIPSSSSSSLASSSISTESSSKPVVSSSIPSSSSSEESSSSTPSASASIPSASSEPMSSESGSSTTFDSDSAVTPSKKPTPPTSEPEPDSSSDSTSSSEPEPVKKDSSSSSSSHPATVKRNQSSRADLASNALTTANAGGTNLPSASGAAAKPKGLKRFLPQTNEQKSLFAMILGLLVFGTSVSVWQWCRSTKR</sequence>
<feature type="compositionally biased region" description="Low complexity" evidence="7">
    <location>
        <begin position="519"/>
        <end position="608"/>
    </location>
</feature>
<evidence type="ECO:0000259" key="11">
    <source>
        <dbReference type="Pfam" id="PF17961"/>
    </source>
</evidence>
<feature type="domain" description="SDR-like Ig" evidence="11">
    <location>
        <begin position="57"/>
        <end position="146"/>
    </location>
</feature>
<dbReference type="SUPFAM" id="SSF49401">
    <property type="entry name" value="Bacterial adhesins"/>
    <property type="match status" value="2"/>
</dbReference>
<proteinExistence type="inferred from homology"/>